<proteinExistence type="predicted"/>
<protein>
    <submittedName>
        <fullName evidence="2">Uncharacterized protein</fullName>
    </submittedName>
</protein>
<organism evidence="2 3">
    <name type="scientific">Phytophthora megakarya</name>
    <dbReference type="NCBI Taxonomy" id="4795"/>
    <lineage>
        <taxon>Eukaryota</taxon>
        <taxon>Sar</taxon>
        <taxon>Stramenopiles</taxon>
        <taxon>Oomycota</taxon>
        <taxon>Peronosporomycetes</taxon>
        <taxon>Peronosporales</taxon>
        <taxon>Peronosporaceae</taxon>
        <taxon>Phytophthora</taxon>
    </lineage>
</organism>
<evidence type="ECO:0000256" key="1">
    <source>
        <dbReference type="SAM" id="MobiDB-lite"/>
    </source>
</evidence>
<gene>
    <name evidence="2" type="ORF">PHMEG_00025841</name>
</gene>
<name>A0A225VBW4_9STRA</name>
<comment type="caution">
    <text evidence="2">The sequence shown here is derived from an EMBL/GenBank/DDBJ whole genome shotgun (WGS) entry which is preliminary data.</text>
</comment>
<accession>A0A225VBW4</accession>
<dbReference type="AlphaFoldDB" id="A0A225VBW4"/>
<reference evidence="3" key="1">
    <citation type="submission" date="2017-03" db="EMBL/GenBank/DDBJ databases">
        <title>Phytopthora megakarya and P. palmivora, two closely related causual agents of cacao black pod achieved similar genome size and gene model numbers by different mechanisms.</title>
        <authorList>
            <person name="Ali S."/>
            <person name="Shao J."/>
            <person name="Larry D.J."/>
            <person name="Kronmiller B."/>
            <person name="Shen D."/>
            <person name="Strem M.D."/>
            <person name="Melnick R.L."/>
            <person name="Guiltinan M.J."/>
            <person name="Tyler B.M."/>
            <person name="Meinhardt L.W."/>
            <person name="Bailey B.A."/>
        </authorList>
    </citation>
    <scope>NUCLEOTIDE SEQUENCE [LARGE SCALE GENOMIC DNA]</scope>
    <source>
        <strain evidence="3">zdho120</strain>
    </source>
</reference>
<keyword evidence="3" id="KW-1185">Reference proteome</keyword>
<evidence type="ECO:0000313" key="3">
    <source>
        <dbReference type="Proteomes" id="UP000198211"/>
    </source>
</evidence>
<dbReference type="Proteomes" id="UP000198211">
    <property type="component" value="Unassembled WGS sequence"/>
</dbReference>
<feature type="region of interest" description="Disordered" evidence="1">
    <location>
        <begin position="166"/>
        <end position="188"/>
    </location>
</feature>
<sequence length="299" mass="33399">MLVPYVTTVTAAKNLQLMSAEKLKNTTWTEHYQYLTYVTRRSGCSVLHVLQSLCKSAPLHLQTAMMTRLNSQRPDYLQQATEWTNTRGLVEAKVHKGETDPHGLAAMKEHETDTRGLVAMKKDEADARGLYGLITHEGDINTETHGLIAKKNALESEINRALVHEGESDHRRLHKNEEGESDYRDLNGTKENCIQGSAMTNRYGRLFTKTELDKLEQGVYGDAGEGAEGYDKVLEERLYPLDEVELQRRIKANAEARRAPSLEELSVTLGIPVTTLEKTKDGRALDAGILDCVVFADAS</sequence>
<dbReference type="EMBL" id="NBNE01006077">
    <property type="protein sequence ID" value="OWZ02574.1"/>
    <property type="molecule type" value="Genomic_DNA"/>
</dbReference>
<evidence type="ECO:0000313" key="2">
    <source>
        <dbReference type="EMBL" id="OWZ02574.1"/>
    </source>
</evidence>